<reference evidence="2" key="2">
    <citation type="submission" date="2015-01" db="EMBL/GenBank/DDBJ databases">
        <title>Evolutionary Origins and Diversification of the Mycorrhizal Mutualists.</title>
        <authorList>
            <consortium name="DOE Joint Genome Institute"/>
            <consortium name="Mycorrhizal Genomics Consortium"/>
            <person name="Kohler A."/>
            <person name="Kuo A."/>
            <person name="Nagy L.G."/>
            <person name="Floudas D."/>
            <person name="Copeland A."/>
            <person name="Barry K.W."/>
            <person name="Cichocki N."/>
            <person name="Veneault-Fourrey C."/>
            <person name="LaButti K."/>
            <person name="Lindquist E.A."/>
            <person name="Lipzen A."/>
            <person name="Lundell T."/>
            <person name="Morin E."/>
            <person name="Murat C."/>
            <person name="Riley R."/>
            <person name="Ohm R."/>
            <person name="Sun H."/>
            <person name="Tunlid A."/>
            <person name="Henrissat B."/>
            <person name="Grigoriev I.V."/>
            <person name="Hibbett D.S."/>
            <person name="Martin F."/>
        </authorList>
    </citation>
    <scope>NUCLEOTIDE SEQUENCE [LARGE SCALE GENOMIC DNA]</scope>
    <source>
        <strain evidence="2">LaAM-08-1</strain>
    </source>
</reference>
<dbReference type="EMBL" id="KN838804">
    <property type="protein sequence ID" value="KIJ94212.1"/>
    <property type="molecule type" value="Genomic_DNA"/>
</dbReference>
<protein>
    <submittedName>
        <fullName evidence="1">Uncharacterized protein</fullName>
    </submittedName>
</protein>
<evidence type="ECO:0000313" key="1">
    <source>
        <dbReference type="EMBL" id="KIJ94212.1"/>
    </source>
</evidence>
<proteinExistence type="predicted"/>
<dbReference type="Proteomes" id="UP000054477">
    <property type="component" value="Unassembled WGS sequence"/>
</dbReference>
<dbReference type="HOGENOM" id="CLU_2812779_0_0_1"/>
<sequence length="67" mass="7436">MPRPGYPKIETGVRYICADKVIVTMAPEEIDTVALQLQSIQAKMATVKPTVVGLITGDSYRNEFWPP</sequence>
<accession>A0A0C9XDB5</accession>
<dbReference type="AlphaFoldDB" id="A0A0C9XDB5"/>
<organism evidence="1 2">
    <name type="scientific">Laccaria amethystina LaAM-08-1</name>
    <dbReference type="NCBI Taxonomy" id="1095629"/>
    <lineage>
        <taxon>Eukaryota</taxon>
        <taxon>Fungi</taxon>
        <taxon>Dikarya</taxon>
        <taxon>Basidiomycota</taxon>
        <taxon>Agaricomycotina</taxon>
        <taxon>Agaricomycetes</taxon>
        <taxon>Agaricomycetidae</taxon>
        <taxon>Agaricales</taxon>
        <taxon>Agaricineae</taxon>
        <taxon>Hydnangiaceae</taxon>
        <taxon>Laccaria</taxon>
    </lineage>
</organism>
<reference evidence="1 2" key="1">
    <citation type="submission" date="2014-04" db="EMBL/GenBank/DDBJ databases">
        <authorList>
            <consortium name="DOE Joint Genome Institute"/>
            <person name="Kuo A."/>
            <person name="Kohler A."/>
            <person name="Nagy L.G."/>
            <person name="Floudas D."/>
            <person name="Copeland A."/>
            <person name="Barry K.W."/>
            <person name="Cichocki N."/>
            <person name="Veneault-Fourrey C."/>
            <person name="LaButti K."/>
            <person name="Lindquist E.A."/>
            <person name="Lipzen A."/>
            <person name="Lundell T."/>
            <person name="Morin E."/>
            <person name="Murat C."/>
            <person name="Sun H."/>
            <person name="Tunlid A."/>
            <person name="Henrissat B."/>
            <person name="Grigoriev I.V."/>
            <person name="Hibbett D.S."/>
            <person name="Martin F."/>
            <person name="Nordberg H.P."/>
            <person name="Cantor M.N."/>
            <person name="Hua S.X."/>
        </authorList>
    </citation>
    <scope>NUCLEOTIDE SEQUENCE [LARGE SCALE GENOMIC DNA]</scope>
    <source>
        <strain evidence="1 2">LaAM-08-1</strain>
    </source>
</reference>
<keyword evidence="2" id="KW-1185">Reference proteome</keyword>
<evidence type="ECO:0000313" key="2">
    <source>
        <dbReference type="Proteomes" id="UP000054477"/>
    </source>
</evidence>
<name>A0A0C9XDB5_9AGAR</name>
<gene>
    <name evidence="1" type="ORF">K443DRAFT_683945</name>
</gene>